<comment type="caution">
    <text evidence="1">The sequence shown here is derived from an EMBL/GenBank/DDBJ whole genome shotgun (WGS) entry which is preliminary data.</text>
</comment>
<protein>
    <submittedName>
        <fullName evidence="1">Uncharacterized protein</fullName>
    </submittedName>
</protein>
<name>A0A5J9W803_9POAL</name>
<reference evidence="1 2" key="1">
    <citation type="journal article" date="2019" name="Sci. Rep.">
        <title>A high-quality genome of Eragrostis curvula grass provides insights into Poaceae evolution and supports new strategies to enhance forage quality.</title>
        <authorList>
            <person name="Carballo J."/>
            <person name="Santos B.A.C.M."/>
            <person name="Zappacosta D."/>
            <person name="Garbus I."/>
            <person name="Selva J.P."/>
            <person name="Gallo C.A."/>
            <person name="Diaz A."/>
            <person name="Albertini E."/>
            <person name="Caccamo M."/>
            <person name="Echenique V."/>
        </authorList>
    </citation>
    <scope>NUCLEOTIDE SEQUENCE [LARGE SCALE GENOMIC DNA]</scope>
    <source>
        <strain evidence="2">cv. Victoria</strain>
        <tissue evidence="1">Leaf</tissue>
    </source>
</reference>
<dbReference type="EMBL" id="RWGY01000005">
    <property type="protein sequence ID" value="TVU43574.1"/>
    <property type="molecule type" value="Genomic_DNA"/>
</dbReference>
<accession>A0A5J9W803</accession>
<gene>
    <name evidence="1" type="ORF">EJB05_10054</name>
</gene>
<sequence length="64" mass="7155">MALRLLVCQCLSLDGLMRPRQGSSRRQGALDGLMPVQGRLGGDKVVRVLLVDSRIQVHCYYLKN</sequence>
<dbReference type="Proteomes" id="UP000324897">
    <property type="component" value="Unassembled WGS sequence"/>
</dbReference>
<dbReference type="Gramene" id="TVU43574">
    <property type="protein sequence ID" value="TVU43574"/>
    <property type="gene ID" value="EJB05_10054"/>
</dbReference>
<evidence type="ECO:0000313" key="2">
    <source>
        <dbReference type="Proteomes" id="UP000324897"/>
    </source>
</evidence>
<organism evidence="1 2">
    <name type="scientific">Eragrostis curvula</name>
    <name type="common">weeping love grass</name>
    <dbReference type="NCBI Taxonomy" id="38414"/>
    <lineage>
        <taxon>Eukaryota</taxon>
        <taxon>Viridiplantae</taxon>
        <taxon>Streptophyta</taxon>
        <taxon>Embryophyta</taxon>
        <taxon>Tracheophyta</taxon>
        <taxon>Spermatophyta</taxon>
        <taxon>Magnoliopsida</taxon>
        <taxon>Liliopsida</taxon>
        <taxon>Poales</taxon>
        <taxon>Poaceae</taxon>
        <taxon>PACMAD clade</taxon>
        <taxon>Chloridoideae</taxon>
        <taxon>Eragrostideae</taxon>
        <taxon>Eragrostidinae</taxon>
        <taxon>Eragrostis</taxon>
    </lineage>
</organism>
<keyword evidence="2" id="KW-1185">Reference proteome</keyword>
<proteinExistence type="predicted"/>
<dbReference type="AlphaFoldDB" id="A0A5J9W803"/>
<evidence type="ECO:0000313" key="1">
    <source>
        <dbReference type="EMBL" id="TVU43574.1"/>
    </source>
</evidence>